<protein>
    <submittedName>
        <fullName evidence="1">Uncharacterized protein</fullName>
    </submittedName>
</protein>
<dbReference type="eggNOG" id="ENOG502S9G9">
    <property type="taxonomic scope" value="Eukaryota"/>
</dbReference>
<evidence type="ECO:0000313" key="1">
    <source>
        <dbReference type="Ensembl" id="ENSPFOP00000014630.1"/>
    </source>
</evidence>
<keyword evidence="2" id="KW-1185">Reference proteome</keyword>
<accession>A0A087Y9C7</accession>
<name>A0A087Y9C7_POEFO</name>
<reference evidence="1" key="3">
    <citation type="submission" date="2025-09" db="UniProtKB">
        <authorList>
            <consortium name="Ensembl"/>
        </authorList>
    </citation>
    <scope>IDENTIFICATION</scope>
</reference>
<proteinExistence type="predicted"/>
<organism evidence="1 2">
    <name type="scientific">Poecilia formosa</name>
    <name type="common">Amazon molly</name>
    <name type="synonym">Limia formosa</name>
    <dbReference type="NCBI Taxonomy" id="48698"/>
    <lineage>
        <taxon>Eukaryota</taxon>
        <taxon>Metazoa</taxon>
        <taxon>Chordata</taxon>
        <taxon>Craniata</taxon>
        <taxon>Vertebrata</taxon>
        <taxon>Euteleostomi</taxon>
        <taxon>Actinopterygii</taxon>
        <taxon>Neopterygii</taxon>
        <taxon>Teleostei</taxon>
        <taxon>Neoteleostei</taxon>
        <taxon>Acanthomorphata</taxon>
        <taxon>Ovalentaria</taxon>
        <taxon>Atherinomorphae</taxon>
        <taxon>Cyprinodontiformes</taxon>
        <taxon>Poeciliidae</taxon>
        <taxon>Poeciliinae</taxon>
        <taxon>Poecilia</taxon>
    </lineage>
</organism>
<dbReference type="AlphaFoldDB" id="A0A087Y9C7"/>
<dbReference type="Proteomes" id="UP000028760">
    <property type="component" value="Unassembled WGS sequence"/>
</dbReference>
<evidence type="ECO:0000313" key="2">
    <source>
        <dbReference type="Proteomes" id="UP000028760"/>
    </source>
</evidence>
<dbReference type="EMBL" id="AYCK01003652">
    <property type="status" value="NOT_ANNOTATED_CDS"/>
    <property type="molecule type" value="Genomic_DNA"/>
</dbReference>
<reference evidence="2" key="1">
    <citation type="submission" date="2013-10" db="EMBL/GenBank/DDBJ databases">
        <authorList>
            <person name="Schartl M."/>
            <person name="Warren W."/>
        </authorList>
    </citation>
    <scope>NUCLEOTIDE SEQUENCE [LARGE SCALE GENOMIC DNA]</scope>
    <source>
        <strain evidence="2">female</strain>
    </source>
</reference>
<reference evidence="1" key="2">
    <citation type="submission" date="2025-08" db="UniProtKB">
        <authorList>
            <consortium name="Ensembl"/>
        </authorList>
    </citation>
    <scope>IDENTIFICATION</scope>
</reference>
<dbReference type="Ensembl" id="ENSPFOT00000014652.1">
    <property type="protein sequence ID" value="ENSPFOP00000014630.1"/>
    <property type="gene ID" value="ENSPFOG00000014611.1"/>
</dbReference>
<sequence length="84" mass="8451">VGLGVQGGLSEQGWVLLGGHSQLVVEGVVPDLLHVVPVGDDAVLDGVLQSQDTPLALGLVADVGVLLTHTDRYLVTGAADDGGE</sequence>